<gene>
    <name evidence="5" type="ORF">E6K72_05710</name>
</gene>
<accession>A0A538SX58</accession>
<feature type="non-terminal residue" evidence="5">
    <location>
        <position position="165"/>
    </location>
</feature>
<protein>
    <submittedName>
        <fullName evidence="5">Glycosyltransferase family 2 protein</fullName>
    </submittedName>
</protein>
<dbReference type="Proteomes" id="UP000317716">
    <property type="component" value="Unassembled WGS sequence"/>
</dbReference>
<dbReference type="EMBL" id="VBOS01000192">
    <property type="protein sequence ID" value="TMQ55967.1"/>
    <property type="molecule type" value="Genomic_DNA"/>
</dbReference>
<dbReference type="SUPFAM" id="SSF53448">
    <property type="entry name" value="Nucleotide-diphospho-sugar transferases"/>
    <property type="match status" value="1"/>
</dbReference>
<evidence type="ECO:0000313" key="6">
    <source>
        <dbReference type="Proteomes" id="UP000317716"/>
    </source>
</evidence>
<evidence type="ECO:0000256" key="2">
    <source>
        <dbReference type="ARBA" id="ARBA00022676"/>
    </source>
</evidence>
<reference evidence="5 6" key="1">
    <citation type="journal article" date="2019" name="Nat. Microbiol.">
        <title>Mediterranean grassland soil C-N compound turnover is dependent on rainfall and depth, and is mediated by genomically divergent microorganisms.</title>
        <authorList>
            <person name="Diamond S."/>
            <person name="Andeer P.F."/>
            <person name="Li Z."/>
            <person name="Crits-Christoph A."/>
            <person name="Burstein D."/>
            <person name="Anantharaman K."/>
            <person name="Lane K.R."/>
            <person name="Thomas B.C."/>
            <person name="Pan C."/>
            <person name="Northen T.R."/>
            <person name="Banfield J.F."/>
        </authorList>
    </citation>
    <scope>NUCLEOTIDE SEQUENCE [LARGE SCALE GENOMIC DNA]</scope>
    <source>
        <strain evidence="5">WS_2</strain>
    </source>
</reference>
<comment type="similarity">
    <text evidence="1">Belongs to the glycosyltransferase 2 family.</text>
</comment>
<evidence type="ECO:0000313" key="5">
    <source>
        <dbReference type="EMBL" id="TMQ55967.1"/>
    </source>
</evidence>
<dbReference type="GO" id="GO:0016757">
    <property type="term" value="F:glycosyltransferase activity"/>
    <property type="evidence" value="ECO:0007669"/>
    <property type="project" value="UniProtKB-KW"/>
</dbReference>
<evidence type="ECO:0000256" key="1">
    <source>
        <dbReference type="ARBA" id="ARBA00006739"/>
    </source>
</evidence>
<dbReference type="AlphaFoldDB" id="A0A538SX58"/>
<keyword evidence="2" id="KW-0328">Glycosyltransferase</keyword>
<dbReference type="Gene3D" id="3.90.550.10">
    <property type="entry name" value="Spore Coat Polysaccharide Biosynthesis Protein SpsA, Chain A"/>
    <property type="match status" value="1"/>
</dbReference>
<dbReference type="PANTHER" id="PTHR43630">
    <property type="entry name" value="POLY-BETA-1,6-N-ACETYL-D-GLUCOSAMINE SYNTHASE"/>
    <property type="match status" value="1"/>
</dbReference>
<dbReference type="CDD" id="cd06423">
    <property type="entry name" value="CESA_like"/>
    <property type="match status" value="1"/>
</dbReference>
<sequence>MVALPDSPAASRQAVEFPPARAAARVLPRREFLRPGVTVLVPAFNEAQTVADTIHSLRRQTVPAAEILVIDDASTDGTGEVARACGVDVIRTPRNTGSKAGAQNFAMSRVGTEFTMAIDADTVLADDAIERILGGLRDPGVAAACGFVVPRHVRTLWERGRYIEY</sequence>
<organism evidence="5 6">
    <name type="scientific">Eiseniibacteriota bacterium</name>
    <dbReference type="NCBI Taxonomy" id="2212470"/>
    <lineage>
        <taxon>Bacteria</taxon>
        <taxon>Candidatus Eiseniibacteriota</taxon>
    </lineage>
</organism>
<dbReference type="Pfam" id="PF00535">
    <property type="entry name" value="Glycos_transf_2"/>
    <property type="match status" value="1"/>
</dbReference>
<comment type="caution">
    <text evidence="5">The sequence shown here is derived from an EMBL/GenBank/DDBJ whole genome shotgun (WGS) entry which is preliminary data.</text>
</comment>
<dbReference type="InterPro" id="IPR029044">
    <property type="entry name" value="Nucleotide-diphossugar_trans"/>
</dbReference>
<evidence type="ECO:0000259" key="4">
    <source>
        <dbReference type="Pfam" id="PF00535"/>
    </source>
</evidence>
<dbReference type="PANTHER" id="PTHR43630:SF1">
    <property type="entry name" value="POLY-BETA-1,6-N-ACETYL-D-GLUCOSAMINE SYNTHASE"/>
    <property type="match status" value="1"/>
</dbReference>
<feature type="domain" description="Glycosyltransferase 2-like" evidence="4">
    <location>
        <begin position="38"/>
        <end position="151"/>
    </location>
</feature>
<name>A0A538SX58_UNCEI</name>
<dbReference type="InterPro" id="IPR001173">
    <property type="entry name" value="Glyco_trans_2-like"/>
</dbReference>
<evidence type="ECO:0000256" key="3">
    <source>
        <dbReference type="ARBA" id="ARBA00022679"/>
    </source>
</evidence>
<proteinExistence type="inferred from homology"/>
<keyword evidence="3 5" id="KW-0808">Transferase</keyword>